<dbReference type="EC" id="2.4.1.283" evidence="6"/>
<evidence type="ECO:0000259" key="5">
    <source>
        <dbReference type="Pfam" id="PF13579"/>
    </source>
</evidence>
<sequence length="429" mass="47241">MRIAFVTAGAAGMFCGSCMRDNTLVAALRRRGHDALLIPTYTPIRTDEADVSQGRVFFGGINVYLQEKSWLFRHTPWLTDRLLDVPRLLRWVSRFAGRVKYSELGGLAVSMLRGEHGHQRKEVEKLVAWLEAEVKPDVILFTNALLSGVIPPLRKRLGVPIWVTLQGDDIFLDALPEKDRAACVDLIRANTADVAGFLSTSRFYADHMSAYLGVPREMVRVVYPGITLEGHGGERPPRRDGRLTVGYFARVCPEKGFHHAVEGFVTLMKGADAPDAVLRASGWLGENDKPFFREQVAKLAAAGLAERFEYVESPTHEAKVEFLRAADVLCVPTTYREPKGLYVLEAWANGLPVVLPEHGTFPELLADGGGLLVPPGDPTALAAALRRALADHDWRDAAGRAGAAAVRERFTADVMARETELVLQQAAVR</sequence>
<dbReference type="InterPro" id="IPR028098">
    <property type="entry name" value="Glyco_trans_4-like_N"/>
</dbReference>
<evidence type="ECO:0000256" key="1">
    <source>
        <dbReference type="ARBA" id="ARBA00009481"/>
    </source>
</evidence>
<evidence type="ECO:0000256" key="2">
    <source>
        <dbReference type="ARBA" id="ARBA00022676"/>
    </source>
</evidence>
<reference evidence="6 7" key="1">
    <citation type="submission" date="2019-02" db="EMBL/GenBank/DDBJ databases">
        <title>Deep-cultivation of Planctomycetes and their phenomic and genomic characterization uncovers novel biology.</title>
        <authorList>
            <person name="Wiegand S."/>
            <person name="Jogler M."/>
            <person name="Boedeker C."/>
            <person name="Pinto D."/>
            <person name="Vollmers J."/>
            <person name="Rivas-Marin E."/>
            <person name="Kohn T."/>
            <person name="Peeters S.H."/>
            <person name="Heuer A."/>
            <person name="Rast P."/>
            <person name="Oberbeckmann S."/>
            <person name="Bunk B."/>
            <person name="Jeske O."/>
            <person name="Meyerdierks A."/>
            <person name="Storesund J.E."/>
            <person name="Kallscheuer N."/>
            <person name="Luecker S."/>
            <person name="Lage O.M."/>
            <person name="Pohl T."/>
            <person name="Merkel B.J."/>
            <person name="Hornburger P."/>
            <person name="Mueller R.-W."/>
            <person name="Bruemmer F."/>
            <person name="Labrenz M."/>
            <person name="Spormann A.M."/>
            <person name="Op den Camp H."/>
            <person name="Overmann J."/>
            <person name="Amann R."/>
            <person name="Jetten M.S.M."/>
            <person name="Mascher T."/>
            <person name="Medema M.H."/>
            <person name="Devos D.P."/>
            <person name="Kaster A.-K."/>
            <person name="Ovreas L."/>
            <person name="Rohde M."/>
            <person name="Galperin M.Y."/>
            <person name="Jogler C."/>
        </authorList>
    </citation>
    <scope>NUCLEOTIDE SEQUENCE [LARGE SCALE GENOMIC DNA]</scope>
    <source>
        <strain evidence="6 7">ETA_A1</strain>
    </source>
</reference>
<dbReference type="InterPro" id="IPR001296">
    <property type="entry name" value="Glyco_trans_1"/>
</dbReference>
<dbReference type="Gene3D" id="3.40.50.2000">
    <property type="entry name" value="Glycogen Phosphorylase B"/>
    <property type="match status" value="2"/>
</dbReference>
<protein>
    <submittedName>
        <fullName evidence="6">2-deoxystreptamine N-acetyl-D-glucosaminyltransferase</fullName>
        <ecNumber evidence="6">2.4.1.283</ecNumber>
    </submittedName>
</protein>
<dbReference type="RefSeq" id="WP_145241884.1">
    <property type="nucleotide sequence ID" value="NZ_CP036273.1"/>
</dbReference>
<evidence type="ECO:0000313" key="6">
    <source>
        <dbReference type="EMBL" id="QDU22279.1"/>
    </source>
</evidence>
<gene>
    <name evidence="6" type="primary">neoD_1</name>
    <name evidence="6" type="ORF">ETAA1_42570</name>
</gene>
<keyword evidence="3 6" id="KW-0808">Transferase</keyword>
<organism evidence="6 7">
    <name type="scientific">Urbifossiella limnaea</name>
    <dbReference type="NCBI Taxonomy" id="2528023"/>
    <lineage>
        <taxon>Bacteria</taxon>
        <taxon>Pseudomonadati</taxon>
        <taxon>Planctomycetota</taxon>
        <taxon>Planctomycetia</taxon>
        <taxon>Gemmatales</taxon>
        <taxon>Gemmataceae</taxon>
        <taxon>Urbifossiella</taxon>
    </lineage>
</organism>
<evidence type="ECO:0000256" key="3">
    <source>
        <dbReference type="ARBA" id="ARBA00022679"/>
    </source>
</evidence>
<dbReference type="EMBL" id="CP036273">
    <property type="protein sequence ID" value="QDU22279.1"/>
    <property type="molecule type" value="Genomic_DNA"/>
</dbReference>
<feature type="domain" description="Glycosyl transferase family 1" evidence="4">
    <location>
        <begin position="238"/>
        <end position="402"/>
    </location>
</feature>
<evidence type="ECO:0000259" key="4">
    <source>
        <dbReference type="Pfam" id="PF00534"/>
    </source>
</evidence>
<dbReference type="Proteomes" id="UP000319576">
    <property type="component" value="Chromosome"/>
</dbReference>
<dbReference type="Pfam" id="PF13579">
    <property type="entry name" value="Glyco_trans_4_4"/>
    <property type="match status" value="1"/>
</dbReference>
<dbReference type="OrthoDB" id="9802525at2"/>
<name>A0A517XXM0_9BACT</name>
<comment type="similarity">
    <text evidence="1">Belongs to the glycosyltransferase group 1 family. Glycosyltransferase 4 subfamily.</text>
</comment>
<dbReference type="AlphaFoldDB" id="A0A517XXM0"/>
<feature type="domain" description="Glycosyltransferase subfamily 4-like N-terminal" evidence="5">
    <location>
        <begin position="24"/>
        <end position="225"/>
    </location>
</feature>
<dbReference type="PANTHER" id="PTHR12526:SF640">
    <property type="entry name" value="COLANIC ACID BIOSYNTHESIS GLYCOSYLTRANSFERASE WCAL-RELATED"/>
    <property type="match status" value="1"/>
</dbReference>
<dbReference type="CDD" id="cd03801">
    <property type="entry name" value="GT4_PimA-like"/>
    <property type="match status" value="1"/>
</dbReference>
<dbReference type="SUPFAM" id="SSF53756">
    <property type="entry name" value="UDP-Glycosyltransferase/glycogen phosphorylase"/>
    <property type="match status" value="1"/>
</dbReference>
<dbReference type="PANTHER" id="PTHR12526">
    <property type="entry name" value="GLYCOSYLTRANSFERASE"/>
    <property type="match status" value="1"/>
</dbReference>
<keyword evidence="2 6" id="KW-0328">Glycosyltransferase</keyword>
<dbReference type="KEGG" id="uli:ETAA1_42570"/>
<proteinExistence type="inferred from homology"/>
<dbReference type="Pfam" id="PF00534">
    <property type="entry name" value="Glycos_transf_1"/>
    <property type="match status" value="1"/>
</dbReference>
<accession>A0A517XXM0</accession>
<evidence type="ECO:0000313" key="7">
    <source>
        <dbReference type="Proteomes" id="UP000319576"/>
    </source>
</evidence>
<dbReference type="GO" id="GO:0102319">
    <property type="term" value="F:2-deoxystreptamine N-acetyl-D-glucosaminyltransferase activity"/>
    <property type="evidence" value="ECO:0007669"/>
    <property type="project" value="UniProtKB-EC"/>
</dbReference>
<keyword evidence="7" id="KW-1185">Reference proteome</keyword>